<evidence type="ECO:0000313" key="6">
    <source>
        <dbReference type="Proteomes" id="UP001597402"/>
    </source>
</evidence>
<evidence type="ECO:0000256" key="1">
    <source>
        <dbReference type="ARBA" id="ARBA00023015"/>
    </source>
</evidence>
<dbReference type="Proteomes" id="UP001597402">
    <property type="component" value="Unassembled WGS sequence"/>
</dbReference>
<feature type="domain" description="HTH gntR-type" evidence="4">
    <location>
        <begin position="2"/>
        <end position="69"/>
    </location>
</feature>
<dbReference type="EMBL" id="JBHUHP010000030">
    <property type="protein sequence ID" value="MFD2094006.1"/>
    <property type="molecule type" value="Genomic_DNA"/>
</dbReference>
<accession>A0ABW4XEX2</accession>
<dbReference type="PANTHER" id="PTHR43537">
    <property type="entry name" value="TRANSCRIPTIONAL REGULATOR, GNTR FAMILY"/>
    <property type="match status" value="1"/>
</dbReference>
<sequence length="228" mass="25613">MALRSSEIYQELRRRILAGELAPGHRLVVRRLSEEFGCSDIPVREALRSLEGDDLIEIAPYRGAQVRIYRPDEVREAYLIRANLEGAATGAAADFVDDETLAQLEQLIEQMDDVLSTEDVTGFSALNREFHELVFSACPYRRLQDLISNVWDGHVGMVTVMRLHPERLHRSNEEHRAILAALRARDGELASRLACQHKLRVGDDLVAALMEDDERAARTATTDAVALP</sequence>
<dbReference type="SUPFAM" id="SSF46785">
    <property type="entry name" value="Winged helix' DNA-binding domain"/>
    <property type="match status" value="1"/>
</dbReference>
<dbReference type="CDD" id="cd07377">
    <property type="entry name" value="WHTH_GntR"/>
    <property type="match status" value="1"/>
</dbReference>
<organism evidence="5 6">
    <name type="scientific">Blastococcus deserti</name>
    <dbReference type="NCBI Taxonomy" id="2259033"/>
    <lineage>
        <taxon>Bacteria</taxon>
        <taxon>Bacillati</taxon>
        <taxon>Actinomycetota</taxon>
        <taxon>Actinomycetes</taxon>
        <taxon>Geodermatophilales</taxon>
        <taxon>Geodermatophilaceae</taxon>
        <taxon>Blastococcus</taxon>
    </lineage>
</organism>
<dbReference type="InterPro" id="IPR011711">
    <property type="entry name" value="GntR_C"/>
</dbReference>
<dbReference type="InterPro" id="IPR036390">
    <property type="entry name" value="WH_DNA-bd_sf"/>
</dbReference>
<reference evidence="6" key="1">
    <citation type="journal article" date="2019" name="Int. J. Syst. Evol. Microbiol.">
        <title>The Global Catalogue of Microorganisms (GCM) 10K type strain sequencing project: providing services to taxonomists for standard genome sequencing and annotation.</title>
        <authorList>
            <consortium name="The Broad Institute Genomics Platform"/>
            <consortium name="The Broad Institute Genome Sequencing Center for Infectious Disease"/>
            <person name="Wu L."/>
            <person name="Ma J."/>
        </authorList>
    </citation>
    <scope>NUCLEOTIDE SEQUENCE [LARGE SCALE GENOMIC DNA]</scope>
    <source>
        <strain evidence="6">JCM 3338</strain>
    </source>
</reference>
<keyword evidence="3" id="KW-0804">Transcription</keyword>
<dbReference type="Pfam" id="PF07729">
    <property type="entry name" value="FCD"/>
    <property type="match status" value="1"/>
</dbReference>
<dbReference type="InterPro" id="IPR008920">
    <property type="entry name" value="TF_FadR/GntR_C"/>
</dbReference>
<keyword evidence="2" id="KW-0238">DNA-binding</keyword>
<proteinExistence type="predicted"/>
<dbReference type="Pfam" id="PF00392">
    <property type="entry name" value="GntR"/>
    <property type="match status" value="1"/>
</dbReference>
<protein>
    <submittedName>
        <fullName evidence="5">GntR family transcriptional regulator</fullName>
    </submittedName>
</protein>
<gene>
    <name evidence="5" type="ORF">ACFSHS_20770</name>
</gene>
<dbReference type="RefSeq" id="WP_376880333.1">
    <property type="nucleotide sequence ID" value="NZ_JBHUHP010000030.1"/>
</dbReference>
<dbReference type="InterPro" id="IPR036388">
    <property type="entry name" value="WH-like_DNA-bd_sf"/>
</dbReference>
<name>A0ABW4XEX2_9ACTN</name>
<comment type="caution">
    <text evidence="5">The sequence shown here is derived from an EMBL/GenBank/DDBJ whole genome shotgun (WGS) entry which is preliminary data.</text>
</comment>
<keyword evidence="1" id="KW-0805">Transcription regulation</keyword>
<evidence type="ECO:0000256" key="2">
    <source>
        <dbReference type="ARBA" id="ARBA00023125"/>
    </source>
</evidence>
<evidence type="ECO:0000256" key="3">
    <source>
        <dbReference type="ARBA" id="ARBA00023163"/>
    </source>
</evidence>
<dbReference type="SMART" id="SM00895">
    <property type="entry name" value="FCD"/>
    <property type="match status" value="1"/>
</dbReference>
<dbReference type="Gene3D" id="1.20.120.530">
    <property type="entry name" value="GntR ligand-binding domain-like"/>
    <property type="match status" value="1"/>
</dbReference>
<keyword evidence="6" id="KW-1185">Reference proteome</keyword>
<dbReference type="PROSITE" id="PS50949">
    <property type="entry name" value="HTH_GNTR"/>
    <property type="match status" value="1"/>
</dbReference>
<evidence type="ECO:0000259" key="4">
    <source>
        <dbReference type="PROSITE" id="PS50949"/>
    </source>
</evidence>
<dbReference type="SUPFAM" id="SSF48008">
    <property type="entry name" value="GntR ligand-binding domain-like"/>
    <property type="match status" value="1"/>
</dbReference>
<dbReference type="SMART" id="SM00345">
    <property type="entry name" value="HTH_GNTR"/>
    <property type="match status" value="1"/>
</dbReference>
<dbReference type="PANTHER" id="PTHR43537:SF24">
    <property type="entry name" value="GLUCONATE OPERON TRANSCRIPTIONAL REPRESSOR"/>
    <property type="match status" value="1"/>
</dbReference>
<dbReference type="InterPro" id="IPR000524">
    <property type="entry name" value="Tscrpt_reg_HTH_GntR"/>
</dbReference>
<evidence type="ECO:0000313" key="5">
    <source>
        <dbReference type="EMBL" id="MFD2094006.1"/>
    </source>
</evidence>
<dbReference type="Gene3D" id="1.10.10.10">
    <property type="entry name" value="Winged helix-like DNA-binding domain superfamily/Winged helix DNA-binding domain"/>
    <property type="match status" value="1"/>
</dbReference>